<gene>
    <name evidence="3" type="primary">BQ5605_C004g02759</name>
    <name evidence="3" type="ORF">BQ5605_C004G02759</name>
</gene>
<evidence type="ECO:0000259" key="2">
    <source>
        <dbReference type="PROSITE" id="PS50011"/>
    </source>
</evidence>
<feature type="compositionally biased region" description="Polar residues" evidence="1">
    <location>
        <begin position="41"/>
        <end position="55"/>
    </location>
</feature>
<organism evidence="3 4">
    <name type="scientific">Microbotryum silenes-dioicae</name>
    <dbReference type="NCBI Taxonomy" id="796604"/>
    <lineage>
        <taxon>Eukaryota</taxon>
        <taxon>Fungi</taxon>
        <taxon>Dikarya</taxon>
        <taxon>Basidiomycota</taxon>
        <taxon>Pucciniomycotina</taxon>
        <taxon>Microbotryomycetes</taxon>
        <taxon>Microbotryales</taxon>
        <taxon>Microbotryaceae</taxon>
        <taxon>Microbotryum</taxon>
    </lineage>
</organism>
<dbReference type="GO" id="GO:0004672">
    <property type="term" value="F:protein kinase activity"/>
    <property type="evidence" value="ECO:0007669"/>
    <property type="project" value="InterPro"/>
</dbReference>
<reference evidence="3 4" key="1">
    <citation type="submission" date="2016-11" db="EMBL/GenBank/DDBJ databases">
        <authorList>
            <person name="Jaros S."/>
            <person name="Januszkiewicz K."/>
            <person name="Wedrychowicz H."/>
        </authorList>
    </citation>
    <scope>NUCLEOTIDE SEQUENCE [LARGE SCALE GENOMIC DNA]</scope>
</reference>
<dbReference type="AlphaFoldDB" id="A0A2X0MBZ9"/>
<dbReference type="SUPFAM" id="SSF56112">
    <property type="entry name" value="Protein kinase-like (PK-like)"/>
    <property type="match status" value="1"/>
</dbReference>
<evidence type="ECO:0000313" key="3">
    <source>
        <dbReference type="EMBL" id="SGY67246.1"/>
    </source>
</evidence>
<evidence type="ECO:0000256" key="1">
    <source>
        <dbReference type="SAM" id="MobiDB-lite"/>
    </source>
</evidence>
<feature type="domain" description="Protein kinase" evidence="2">
    <location>
        <begin position="412"/>
        <end position="588"/>
    </location>
</feature>
<dbReference type="Proteomes" id="UP000249464">
    <property type="component" value="Unassembled WGS sequence"/>
</dbReference>
<protein>
    <submittedName>
        <fullName evidence="3">BQ5605_C004g02759 protein</fullName>
    </submittedName>
</protein>
<proteinExistence type="predicted"/>
<dbReference type="InterPro" id="IPR011009">
    <property type="entry name" value="Kinase-like_dom_sf"/>
</dbReference>
<evidence type="ECO:0000313" key="4">
    <source>
        <dbReference type="Proteomes" id="UP000249464"/>
    </source>
</evidence>
<name>A0A2X0MBZ9_9BASI</name>
<dbReference type="EMBL" id="FQNC01000046">
    <property type="protein sequence ID" value="SGY67246.1"/>
    <property type="molecule type" value="Genomic_DNA"/>
</dbReference>
<dbReference type="PROSITE" id="PS50011">
    <property type="entry name" value="PROTEIN_KINASE_DOM"/>
    <property type="match status" value="1"/>
</dbReference>
<sequence length="588" mass="64767">MRLGTAHPTVLKDLLSFKFPSSNYYPRRSPFVPSPPPLGKSSPQLARATATTQPDKQVGPSGLLCPKLRRFPGESLPQFPFTLAICDPSLIDRVVQGFKNGSELRSASGLDQRLPPTVSECLKRFSLERIRFKVMGDTGSLHHLMELLEEAVVPTVSALVGKEMLIRPHDAQMHGHLGQPGDVQLALEPRTEPTNRSADTKITPPKFWLDFASHEPVDIRILRDGRLKERLEGDAYMILALQLGYTRSRFGLFYCAPYFVLAERVVENGRSHMLISPLYTSAWVAPDDGGPAAADGHKFLAALVSLLTCYRPKYAIQGPSQIGEPDETASIPFVQVGKTAVSMRHRPDQKIICGVDGDPASDLLAIAVELHCSEASLLLNTRFFPDALRQEEASESVLRVESIVTAGSLDRLELVTELGGGRTSMVWSARWSRVEDDATSDLPTSTSSDDEADSFLVAKIVSGEYASSVAREYFVHTRIVPLLSPAARAFIPKFHGLYRSESDGSAYILVFDHAGEVIPEAEWEADEELESETMAAFQLVADEGLVHADERRPNVVRRGNGQIFLVDWGEASVDLARLRRPDLQKNSS</sequence>
<keyword evidence="4" id="KW-1185">Reference proteome</keyword>
<accession>A0A2X0MBZ9</accession>
<dbReference type="InterPro" id="IPR000719">
    <property type="entry name" value="Prot_kinase_dom"/>
</dbReference>
<dbReference type="GO" id="GO:0005524">
    <property type="term" value="F:ATP binding"/>
    <property type="evidence" value="ECO:0007669"/>
    <property type="project" value="InterPro"/>
</dbReference>
<feature type="region of interest" description="Disordered" evidence="1">
    <location>
        <begin position="28"/>
        <end position="61"/>
    </location>
</feature>